<evidence type="ECO:0000256" key="1">
    <source>
        <dbReference type="SAM" id="MobiDB-lite"/>
    </source>
</evidence>
<feature type="region of interest" description="Disordered" evidence="1">
    <location>
        <begin position="1"/>
        <end position="20"/>
    </location>
</feature>
<sequence length="230" mass="25840">MTALPLRRRSKRSGPVDSPAKNSDLPVTAYLVLGILAAYDEQLTAGEIKTRAEFSVGHFYWSPSVSHIRRELTKLLDRGHVTSHAAELGARSVTLFEATPAGEHALREWVKSFPGSEQVMVKHPVILKAWLATESDVTDVVEALQAHLSTTRRQLDDLIWAQRRSEEVGVSDDSELRFARAVLNYSIRGLYDEMSNIAQLHDEISRGTEADPARRVHRTKGTVRRRRHGQ</sequence>
<feature type="region of interest" description="Disordered" evidence="1">
    <location>
        <begin position="208"/>
        <end position="230"/>
    </location>
</feature>
<evidence type="ECO:0000313" key="3">
    <source>
        <dbReference type="Proteomes" id="UP000240988"/>
    </source>
</evidence>
<reference evidence="2 3" key="1">
    <citation type="submission" date="2017-01" db="EMBL/GenBank/DDBJ databases">
        <authorList>
            <consortium name="Urmite Genomes"/>
        </authorList>
    </citation>
    <scope>NUCLEOTIDE SEQUENCE [LARGE SCALE GENOMIC DNA]</scope>
    <source>
        <strain evidence="2 3">AB57</strain>
    </source>
</reference>
<dbReference type="Gene3D" id="1.10.10.10">
    <property type="entry name" value="Winged helix-like DNA-binding domain superfamily/Winged helix DNA-binding domain"/>
    <property type="match status" value="1"/>
</dbReference>
<dbReference type="STRING" id="1841860.GCA_900157375_01562"/>
<dbReference type="Proteomes" id="UP000240988">
    <property type="component" value="Unassembled WGS sequence"/>
</dbReference>
<evidence type="ECO:0000313" key="2">
    <source>
        <dbReference type="EMBL" id="SPM33757.1"/>
    </source>
</evidence>
<feature type="compositionally biased region" description="Basic residues" evidence="1">
    <location>
        <begin position="215"/>
        <end position="230"/>
    </location>
</feature>
<dbReference type="EMBL" id="FUFA01000002">
    <property type="protein sequence ID" value="SPM33757.1"/>
    <property type="molecule type" value="Genomic_DNA"/>
</dbReference>
<dbReference type="SUPFAM" id="SSF46785">
    <property type="entry name" value="Winged helix' DNA-binding domain"/>
    <property type="match status" value="1"/>
</dbReference>
<gene>
    <name evidence="2" type="ORF">MRAB57_1561</name>
</gene>
<feature type="compositionally biased region" description="Basic residues" evidence="1">
    <location>
        <begin position="1"/>
        <end position="12"/>
    </location>
</feature>
<organism evidence="2 3">
    <name type="scientific">Mycobacterium rhizamassiliense</name>
    <dbReference type="NCBI Taxonomy" id="1841860"/>
    <lineage>
        <taxon>Bacteria</taxon>
        <taxon>Bacillati</taxon>
        <taxon>Actinomycetota</taxon>
        <taxon>Actinomycetes</taxon>
        <taxon>Mycobacteriales</taxon>
        <taxon>Mycobacteriaceae</taxon>
        <taxon>Mycobacterium</taxon>
    </lineage>
</organism>
<name>A0A2U3NQF8_9MYCO</name>
<accession>A0A2U3NQF8</accession>
<protein>
    <submittedName>
        <fullName evidence="2">PadR family transcriptional regulator</fullName>
    </submittedName>
</protein>
<proteinExistence type="predicted"/>
<dbReference type="InterPro" id="IPR036390">
    <property type="entry name" value="WH_DNA-bd_sf"/>
</dbReference>
<keyword evidence="3" id="KW-1185">Reference proteome</keyword>
<dbReference type="InterPro" id="IPR036388">
    <property type="entry name" value="WH-like_DNA-bd_sf"/>
</dbReference>
<dbReference type="AlphaFoldDB" id="A0A2U3NQF8"/>